<comment type="caution">
    <text evidence="2">The sequence shown here is derived from an EMBL/GenBank/DDBJ whole genome shotgun (WGS) entry which is preliminary data.</text>
</comment>
<proteinExistence type="predicted"/>
<dbReference type="EMBL" id="AJWZ01010564">
    <property type="protein sequence ID" value="EKC48086.1"/>
    <property type="molecule type" value="Genomic_DNA"/>
</dbReference>
<name>K1SL94_9ZZZZ</name>
<organism evidence="2">
    <name type="scientific">human gut metagenome</name>
    <dbReference type="NCBI Taxonomy" id="408170"/>
    <lineage>
        <taxon>unclassified sequences</taxon>
        <taxon>metagenomes</taxon>
        <taxon>organismal metagenomes</taxon>
    </lineage>
</organism>
<evidence type="ECO:0000256" key="1">
    <source>
        <dbReference type="SAM" id="Coils"/>
    </source>
</evidence>
<protein>
    <submittedName>
        <fullName evidence="2">Uncharacterized protein</fullName>
    </submittedName>
</protein>
<dbReference type="AlphaFoldDB" id="K1SL94"/>
<evidence type="ECO:0000313" key="2">
    <source>
        <dbReference type="EMBL" id="EKC48086.1"/>
    </source>
</evidence>
<reference evidence="2" key="1">
    <citation type="journal article" date="2013" name="Environ. Microbiol.">
        <title>Microbiota from the distal guts of lean and obese adolescents exhibit partial functional redundancy besides clear differences in community structure.</title>
        <authorList>
            <person name="Ferrer M."/>
            <person name="Ruiz A."/>
            <person name="Lanza F."/>
            <person name="Haange S.B."/>
            <person name="Oberbach A."/>
            <person name="Till H."/>
            <person name="Bargiela R."/>
            <person name="Campoy C."/>
            <person name="Segura M.T."/>
            <person name="Richter M."/>
            <person name="von Bergen M."/>
            <person name="Seifert J."/>
            <person name="Suarez A."/>
        </authorList>
    </citation>
    <scope>NUCLEOTIDE SEQUENCE</scope>
</reference>
<feature type="coiled-coil region" evidence="1">
    <location>
        <begin position="49"/>
        <end position="112"/>
    </location>
</feature>
<accession>K1SL94</accession>
<gene>
    <name evidence="2" type="ORF">OBE_15370</name>
</gene>
<feature type="non-terminal residue" evidence="2">
    <location>
        <position position="1"/>
    </location>
</feature>
<keyword evidence="1" id="KW-0175">Coiled coil</keyword>
<sequence>KQKHPECAETIDMILNRYCRKLAEWINRENAIGTMCPSVMIAGPAGINRAKKEKQIAAYKRNAEKYEEISGLISRIQSVGTGGIKAGDANALEKLKNKLENMEECYQTMKKANAYYKNNGTLDGFYLFDEITEEKMHEYKHSGQPFSAYTLQNCIAEIRRIKARIASITAVKEEGGGEKVIKGIRVVEDTDDMRIRLIFPDKPDEETRNALKANGFRWSPKNSAWQRMLNANGRWAAKNFLATVKDESNES</sequence>